<dbReference type="EMBL" id="MKVH01000002">
    <property type="protein sequence ID" value="OJX61133.1"/>
    <property type="molecule type" value="Genomic_DNA"/>
</dbReference>
<evidence type="ECO:0000259" key="1">
    <source>
        <dbReference type="Pfam" id="PF01106"/>
    </source>
</evidence>
<dbReference type="SUPFAM" id="SSF117916">
    <property type="entry name" value="Fe-S cluster assembly (FSCA) domain-like"/>
    <property type="match status" value="1"/>
</dbReference>
<dbReference type="Gene3D" id="3.30.300.130">
    <property type="entry name" value="Fe-S cluster assembly (FSCA)"/>
    <property type="match status" value="1"/>
</dbReference>
<dbReference type="Proteomes" id="UP000184233">
    <property type="component" value="Unassembled WGS sequence"/>
</dbReference>
<dbReference type="InterPro" id="IPR034904">
    <property type="entry name" value="FSCA_dom_sf"/>
</dbReference>
<dbReference type="Pfam" id="PF01106">
    <property type="entry name" value="NifU"/>
    <property type="match status" value="1"/>
</dbReference>
<gene>
    <name evidence="2" type="ORF">BGO89_00615</name>
</gene>
<comment type="caution">
    <text evidence="2">The sequence shown here is derived from an EMBL/GenBank/DDBJ whole genome shotgun (WGS) entry which is preliminary data.</text>
</comment>
<evidence type="ECO:0000313" key="3">
    <source>
        <dbReference type="Proteomes" id="UP000184233"/>
    </source>
</evidence>
<protein>
    <recommendedName>
        <fullName evidence="1">NIF system FeS cluster assembly NifU C-terminal domain-containing protein</fullName>
    </recommendedName>
</protein>
<dbReference type="GO" id="GO:0005506">
    <property type="term" value="F:iron ion binding"/>
    <property type="evidence" value="ECO:0007669"/>
    <property type="project" value="InterPro"/>
</dbReference>
<dbReference type="InterPro" id="IPR001075">
    <property type="entry name" value="NIF_FeS_clus_asmbl_NifU_C"/>
</dbReference>
<accession>A0A1M3L6C0</accession>
<organism evidence="2 3">
    <name type="scientific">Candidatus Kapaibacterium thiocyanatum</name>
    <dbReference type="NCBI Taxonomy" id="1895771"/>
    <lineage>
        <taxon>Bacteria</taxon>
        <taxon>Pseudomonadati</taxon>
        <taxon>Candidatus Kapaibacteriota</taxon>
        <taxon>Candidatus Kapaibacteriia</taxon>
        <taxon>Candidatus Kapaibacteriales</taxon>
        <taxon>Candidatus Kapaibacteriaceae</taxon>
        <taxon>Candidatus Kapaibacterium</taxon>
    </lineage>
</organism>
<dbReference type="PANTHER" id="PTHR11178">
    <property type="entry name" value="IRON-SULFUR CLUSTER SCAFFOLD PROTEIN NFU-RELATED"/>
    <property type="match status" value="1"/>
</dbReference>
<proteinExistence type="predicted"/>
<sequence length="81" mass="8961">MPTVATIEERIEAALVTVRPHLERDNGNVEFIRFEADTGVAVLRFQGACRTCAISALTLRAGIERVLRTAIPEIRRVEAIS</sequence>
<name>A0A1M3L6C0_9BACT</name>
<reference evidence="2 3" key="1">
    <citation type="submission" date="2016-09" db="EMBL/GenBank/DDBJ databases">
        <title>Genome-resolved meta-omics ties microbial dynamics to process performance in biotechnology for thiocyanate degradation.</title>
        <authorList>
            <person name="Kantor R.S."/>
            <person name="Huddy R.J."/>
            <person name="Iyer R."/>
            <person name="Thomas B.C."/>
            <person name="Brown C.T."/>
            <person name="Anantharaman K."/>
            <person name="Tringe S."/>
            <person name="Hettich R.L."/>
            <person name="Harrison S.T."/>
            <person name="Banfield J.F."/>
        </authorList>
    </citation>
    <scope>NUCLEOTIDE SEQUENCE [LARGE SCALE GENOMIC DNA]</scope>
    <source>
        <strain evidence="2">59-99</strain>
    </source>
</reference>
<dbReference type="AlphaFoldDB" id="A0A1M3L6C0"/>
<dbReference type="GO" id="GO:0051536">
    <property type="term" value="F:iron-sulfur cluster binding"/>
    <property type="evidence" value="ECO:0007669"/>
    <property type="project" value="InterPro"/>
</dbReference>
<dbReference type="GO" id="GO:0016226">
    <property type="term" value="P:iron-sulfur cluster assembly"/>
    <property type="evidence" value="ECO:0007669"/>
    <property type="project" value="InterPro"/>
</dbReference>
<evidence type="ECO:0000313" key="2">
    <source>
        <dbReference type="EMBL" id="OJX61133.1"/>
    </source>
</evidence>
<feature type="domain" description="NIF system FeS cluster assembly NifU C-terminal" evidence="1">
    <location>
        <begin position="11"/>
        <end position="78"/>
    </location>
</feature>
<dbReference type="STRING" id="1895771.BGO89_00615"/>